<evidence type="ECO:0000256" key="2">
    <source>
        <dbReference type="ARBA" id="ARBA00005191"/>
    </source>
</evidence>
<accession>A0A0R2FA39</accession>
<dbReference type="EC" id="4.1.2.40" evidence="6"/>
<dbReference type="GO" id="GO:0009025">
    <property type="term" value="F:tagatose-bisphosphate aldolase activity"/>
    <property type="evidence" value="ECO:0007669"/>
    <property type="project" value="UniProtKB-UniRule"/>
</dbReference>
<dbReference type="PATRIC" id="fig|1423730.4.peg.938"/>
<dbReference type="STRING" id="1423730.FC75_GL000888"/>
<keyword evidence="5 6" id="KW-0456">Lyase</keyword>
<dbReference type="InterPro" id="IPR013785">
    <property type="entry name" value="Aldolase_TIM"/>
</dbReference>
<keyword evidence="8" id="KW-1185">Reference proteome</keyword>
<dbReference type="RefSeq" id="WP_056989056.1">
    <property type="nucleotide sequence ID" value="NZ_AYZJ01000017.1"/>
</dbReference>
<name>A0A0R2FA39_9LACO</name>
<dbReference type="InterPro" id="IPR050552">
    <property type="entry name" value="LacD_aldolase"/>
</dbReference>
<dbReference type="HAMAP" id="MF_00734">
    <property type="entry name" value="LacD"/>
    <property type="match status" value="1"/>
</dbReference>
<evidence type="ECO:0000313" key="7">
    <source>
        <dbReference type="EMBL" id="KRN25208.1"/>
    </source>
</evidence>
<comment type="catalytic activity">
    <reaction evidence="1 6">
        <text>D-tagatofuranose 1,6-bisphosphate = D-glyceraldehyde 3-phosphate + dihydroxyacetone phosphate</text>
        <dbReference type="Rhea" id="RHEA:22948"/>
        <dbReference type="ChEBI" id="CHEBI:57642"/>
        <dbReference type="ChEBI" id="CHEBI:58694"/>
        <dbReference type="ChEBI" id="CHEBI:59776"/>
        <dbReference type="EC" id="4.1.2.40"/>
    </reaction>
</comment>
<dbReference type="GO" id="GO:0009024">
    <property type="term" value="F:tagatose-6-phosphate kinase activity"/>
    <property type="evidence" value="ECO:0007669"/>
    <property type="project" value="InterPro"/>
</dbReference>
<reference evidence="7 8" key="1">
    <citation type="journal article" date="2015" name="Genome Announc.">
        <title>Expanding the biotechnology potential of lactobacilli through comparative genomics of 213 strains and associated genera.</title>
        <authorList>
            <person name="Sun Z."/>
            <person name="Harris H.M."/>
            <person name="McCann A."/>
            <person name="Guo C."/>
            <person name="Argimon S."/>
            <person name="Zhang W."/>
            <person name="Yang X."/>
            <person name="Jeffery I.B."/>
            <person name="Cooney J.C."/>
            <person name="Kagawa T.F."/>
            <person name="Liu W."/>
            <person name="Song Y."/>
            <person name="Salvetti E."/>
            <person name="Wrobel A."/>
            <person name="Rasinkangas P."/>
            <person name="Parkhill J."/>
            <person name="Rea M.C."/>
            <person name="O'Sullivan O."/>
            <person name="Ritari J."/>
            <person name="Douillard F.P."/>
            <person name="Paul Ross R."/>
            <person name="Yang R."/>
            <person name="Briner A.E."/>
            <person name="Felis G.E."/>
            <person name="de Vos W.M."/>
            <person name="Barrangou R."/>
            <person name="Klaenhammer T.R."/>
            <person name="Caufield P.W."/>
            <person name="Cui Y."/>
            <person name="Zhang H."/>
            <person name="O'Toole P.W."/>
        </authorList>
    </citation>
    <scope>NUCLEOTIDE SEQUENCE [LARGE SCALE GENOMIC DNA]</scope>
    <source>
        <strain evidence="7 8">DSM 22697</strain>
    </source>
</reference>
<dbReference type="InterPro" id="IPR002915">
    <property type="entry name" value="DeoC/FbaB/LacD_aldolase"/>
</dbReference>
<dbReference type="GO" id="GO:1902777">
    <property type="term" value="P:6-sulfoquinovose(1-) catabolic process"/>
    <property type="evidence" value="ECO:0007669"/>
    <property type="project" value="TreeGrafter"/>
</dbReference>
<dbReference type="GO" id="GO:0019512">
    <property type="term" value="P:lactose catabolic process via tagatose-6-phosphate"/>
    <property type="evidence" value="ECO:0007669"/>
    <property type="project" value="InterPro"/>
</dbReference>
<dbReference type="NCBIfam" id="NF009065">
    <property type="entry name" value="PRK12399.1"/>
    <property type="match status" value="1"/>
</dbReference>
<evidence type="ECO:0000256" key="6">
    <source>
        <dbReference type="HAMAP-Rule" id="MF_00734"/>
    </source>
</evidence>
<evidence type="ECO:0000256" key="1">
    <source>
        <dbReference type="ARBA" id="ARBA00000567"/>
    </source>
</evidence>
<dbReference type="AlphaFoldDB" id="A0A0R2FA39"/>
<dbReference type="GO" id="GO:2001059">
    <property type="term" value="P:D-tagatose 6-phosphate catabolic process"/>
    <property type="evidence" value="ECO:0007669"/>
    <property type="project" value="UniProtKB-UniRule"/>
</dbReference>
<evidence type="ECO:0000256" key="5">
    <source>
        <dbReference type="ARBA" id="ARBA00023239"/>
    </source>
</evidence>
<comment type="caution">
    <text evidence="7">The sequence shown here is derived from an EMBL/GenBank/DDBJ whole genome shotgun (WGS) entry which is preliminary data.</text>
</comment>
<dbReference type="SMART" id="SM01133">
    <property type="entry name" value="DeoC"/>
    <property type="match status" value="1"/>
</dbReference>
<evidence type="ECO:0000256" key="4">
    <source>
        <dbReference type="ARBA" id="ARBA00022736"/>
    </source>
</evidence>
<organism evidence="7 8">
    <name type="scientific">Lacticaseibacillus camelliae DSM 22697 = JCM 13995</name>
    <dbReference type="NCBI Taxonomy" id="1423730"/>
    <lineage>
        <taxon>Bacteria</taxon>
        <taxon>Bacillati</taxon>
        <taxon>Bacillota</taxon>
        <taxon>Bacilli</taxon>
        <taxon>Lactobacillales</taxon>
        <taxon>Lactobacillaceae</taxon>
        <taxon>Lacticaseibacillus</taxon>
    </lineage>
</organism>
<comment type="pathway">
    <text evidence="2 6">Carbohydrate metabolism; D-tagatose 6-phosphate degradation; D-glyceraldehyde 3-phosphate and glycerone phosphate from D-tagatose 6-phosphate: step 2/2.</text>
</comment>
<dbReference type="UniPathway" id="UPA00704">
    <property type="reaction ID" value="UER00716"/>
</dbReference>
<dbReference type="Pfam" id="PF01791">
    <property type="entry name" value="DeoC"/>
    <property type="match status" value="1"/>
</dbReference>
<dbReference type="NCBIfam" id="NF009498">
    <property type="entry name" value="PRK12858.1"/>
    <property type="match status" value="1"/>
</dbReference>
<evidence type="ECO:0000256" key="3">
    <source>
        <dbReference type="ARBA" id="ARBA00008679"/>
    </source>
</evidence>
<dbReference type="Gene3D" id="3.20.20.70">
    <property type="entry name" value="Aldolase class I"/>
    <property type="match status" value="1"/>
</dbReference>
<protein>
    <recommendedName>
        <fullName evidence="6">Tagatose 1,6-diphosphate aldolase</fullName>
        <ecNumber evidence="6">4.1.2.40</ecNumber>
    </recommendedName>
    <alternativeName>
        <fullName evidence="6">D-tagatose-1,6-bisphosphate aldolase</fullName>
    </alternativeName>
    <alternativeName>
        <fullName evidence="6">Tagatose-bisphosphate aldolase</fullName>
    </alternativeName>
</protein>
<keyword evidence="4 6" id="KW-0423">Lactose metabolism</keyword>
<dbReference type="PANTHER" id="PTHR39340">
    <property type="entry name" value="SULFOFRUCTOSEPHOSPHATE ALDOLASE"/>
    <property type="match status" value="1"/>
</dbReference>
<comment type="similarity">
    <text evidence="3 6">Belongs to the aldolase LacD family.</text>
</comment>
<dbReference type="SUPFAM" id="SSF51569">
    <property type="entry name" value="Aldolase"/>
    <property type="match status" value="1"/>
</dbReference>
<gene>
    <name evidence="6" type="primary">lacD</name>
    <name evidence="7" type="ORF">FC75_GL000888</name>
</gene>
<dbReference type="GO" id="GO:0061595">
    <property type="term" value="F:6-deoxy-6-sulfofructose-1-phosphate aldolase activity"/>
    <property type="evidence" value="ECO:0007669"/>
    <property type="project" value="TreeGrafter"/>
</dbReference>
<dbReference type="PANTHER" id="PTHR39340:SF1">
    <property type="entry name" value="SULFOFRUCTOSEPHOSPHATE ALDOLASE"/>
    <property type="match status" value="1"/>
</dbReference>
<evidence type="ECO:0000313" key="8">
    <source>
        <dbReference type="Proteomes" id="UP000050865"/>
    </source>
</evidence>
<sequence length="333" mass="36890">MPAELTTTQFNHLKQLSNDDNVISALALDQRGSLKKMIASASGEGESEEVIIDFKKAISEELTKYASSILLDPEYGLPAAKKRDSKSGLLLSYEKTGYDATEPGRFPDLIDNQSALRIGEEGADAVKFLLYYDADEGDKINDRKKAFVERVGAESKANNLPFFLELVSYDANMDSVTDAAYAKVKPHKVIELTREFSKPRYNVSVLKLEVPVNQKFVEGFTDGDEPVYTAQEAANYYKEQAEATNLPFIFLSAGVTNEMFLKELHFAKDSGSNFNGVLCGRATWKLGVKPFAAEGEEAGRQWLQTEGKANIERLNKVLAETATPWSNKVKVVD</sequence>
<proteinExistence type="inferred from homology"/>
<dbReference type="InterPro" id="IPR005927">
    <property type="entry name" value="Tag_1.6-dipho_adolase"/>
</dbReference>
<dbReference type="EMBL" id="AYZJ01000017">
    <property type="protein sequence ID" value="KRN25208.1"/>
    <property type="molecule type" value="Genomic_DNA"/>
</dbReference>
<dbReference type="Proteomes" id="UP000050865">
    <property type="component" value="Unassembled WGS sequence"/>
</dbReference>